<comment type="caution">
    <text evidence="3">The sequence shown here is derived from an EMBL/GenBank/DDBJ whole genome shotgun (WGS) entry which is preliminary data.</text>
</comment>
<name>A0A7C8HDC8_9FIRM</name>
<dbReference type="InterPro" id="IPR052549">
    <property type="entry name" value="SpmB"/>
</dbReference>
<feature type="transmembrane region" description="Helical" evidence="1">
    <location>
        <begin position="45"/>
        <end position="68"/>
    </location>
</feature>
<evidence type="ECO:0000313" key="4">
    <source>
        <dbReference type="Proteomes" id="UP000483018"/>
    </source>
</evidence>
<feature type="domain" description="Nucleoside transporter/FeoB GTPase Gate" evidence="2">
    <location>
        <begin position="46"/>
        <end position="147"/>
    </location>
</feature>
<evidence type="ECO:0000259" key="2">
    <source>
        <dbReference type="Pfam" id="PF07670"/>
    </source>
</evidence>
<feature type="transmembrane region" description="Helical" evidence="1">
    <location>
        <begin position="122"/>
        <end position="141"/>
    </location>
</feature>
<dbReference type="RefSeq" id="WP_158741729.1">
    <property type="nucleotide sequence ID" value="NZ_JAFBEP010000022.1"/>
</dbReference>
<keyword evidence="1" id="KW-0472">Membrane</keyword>
<sequence length="177" mass="19688">MKWVLYISDFMIPLIIFGILVYGFLKKINIFDVFIEGARESVNTILTIMPTLIGLMVAVGIIRASGTLDMIERGLKPLLKFTSFPSELIPLTILRSISSSASLGLVLDLFKQYGPDSFIGRLISVMMGCTETIFYTMSVYFMSVGIKKTRYTLLGAILANLAGVIASFYITIWVFGR</sequence>
<protein>
    <submittedName>
        <fullName evidence="3">Spore maturation protein</fullName>
    </submittedName>
</protein>
<dbReference type="EMBL" id="WSLF01000019">
    <property type="protein sequence ID" value="KAE9628758.1"/>
    <property type="molecule type" value="Genomic_DNA"/>
</dbReference>
<dbReference type="PANTHER" id="PTHR35793">
    <property type="entry name" value="INNER MEMBRANE PROTEIN YJIG"/>
    <property type="match status" value="1"/>
</dbReference>
<dbReference type="AlphaFoldDB" id="A0A7C8HDC8"/>
<feature type="transmembrane region" description="Helical" evidence="1">
    <location>
        <begin position="153"/>
        <end position="175"/>
    </location>
</feature>
<keyword evidence="4" id="KW-1185">Reference proteome</keyword>
<dbReference type="Pfam" id="PF07670">
    <property type="entry name" value="Gate"/>
    <property type="match status" value="1"/>
</dbReference>
<evidence type="ECO:0000313" key="3">
    <source>
        <dbReference type="EMBL" id="KAE9628758.1"/>
    </source>
</evidence>
<proteinExistence type="predicted"/>
<organism evidence="3 4">
    <name type="scientific">Defluviitalea raffinosedens</name>
    <dbReference type="NCBI Taxonomy" id="1450156"/>
    <lineage>
        <taxon>Bacteria</taxon>
        <taxon>Bacillati</taxon>
        <taxon>Bacillota</taxon>
        <taxon>Clostridia</taxon>
        <taxon>Lachnospirales</taxon>
        <taxon>Defluviitaleaceae</taxon>
        <taxon>Defluviitalea</taxon>
    </lineage>
</organism>
<accession>A0A7C8HDC8</accession>
<keyword evidence="1" id="KW-0812">Transmembrane</keyword>
<dbReference type="PANTHER" id="PTHR35793:SF2">
    <property type="entry name" value="INNER MEMBRANE PROTEIN YJIG"/>
    <property type="match status" value="1"/>
</dbReference>
<keyword evidence="1" id="KW-1133">Transmembrane helix</keyword>
<feature type="transmembrane region" description="Helical" evidence="1">
    <location>
        <begin position="6"/>
        <end position="25"/>
    </location>
</feature>
<dbReference type="Proteomes" id="UP000483018">
    <property type="component" value="Unassembled WGS sequence"/>
</dbReference>
<dbReference type="GO" id="GO:0005886">
    <property type="term" value="C:plasma membrane"/>
    <property type="evidence" value="ECO:0007669"/>
    <property type="project" value="TreeGrafter"/>
</dbReference>
<gene>
    <name evidence="3" type="ORF">GND95_13720</name>
</gene>
<dbReference type="OrthoDB" id="9805623at2"/>
<dbReference type="InterPro" id="IPR011642">
    <property type="entry name" value="Gate_dom"/>
</dbReference>
<reference evidence="3 4" key="1">
    <citation type="submission" date="2019-12" db="EMBL/GenBank/DDBJ databases">
        <title>Defluviitalea raffinosedens, isolated from a biogas fermenter, genome sequencing and characterization.</title>
        <authorList>
            <person name="Rettenmaier R."/>
            <person name="Schneider M."/>
            <person name="Neuhaus K."/>
            <person name="Liebl W."/>
            <person name="Zverlov V."/>
        </authorList>
    </citation>
    <scope>NUCLEOTIDE SEQUENCE [LARGE SCALE GENOMIC DNA]</scope>
    <source>
        <strain evidence="3 4">249c-K6</strain>
    </source>
</reference>
<evidence type="ECO:0000256" key="1">
    <source>
        <dbReference type="SAM" id="Phobius"/>
    </source>
</evidence>